<dbReference type="AlphaFoldDB" id="A0A931CJ76"/>
<dbReference type="PANTHER" id="PTHR33121:SF70">
    <property type="entry name" value="SIGNALING PROTEIN YKOW"/>
    <property type="match status" value="1"/>
</dbReference>
<dbReference type="Pfam" id="PF00990">
    <property type="entry name" value="GGDEF"/>
    <property type="match status" value="1"/>
</dbReference>
<accession>A0A931CJ76</accession>
<feature type="domain" description="EAL" evidence="2">
    <location>
        <begin position="481"/>
        <end position="735"/>
    </location>
</feature>
<dbReference type="EMBL" id="JADQTO010000037">
    <property type="protein sequence ID" value="MBG0568343.1"/>
    <property type="molecule type" value="Genomic_DNA"/>
</dbReference>
<dbReference type="InterPro" id="IPR035919">
    <property type="entry name" value="EAL_sf"/>
</dbReference>
<evidence type="ECO:0000259" key="3">
    <source>
        <dbReference type="PROSITE" id="PS50887"/>
    </source>
</evidence>
<feature type="transmembrane region" description="Helical" evidence="1">
    <location>
        <begin position="101"/>
        <end position="120"/>
    </location>
</feature>
<keyword evidence="1" id="KW-0812">Transmembrane</keyword>
<dbReference type="Pfam" id="PF00563">
    <property type="entry name" value="EAL"/>
    <property type="match status" value="1"/>
</dbReference>
<dbReference type="Gene3D" id="3.30.70.270">
    <property type="match status" value="1"/>
</dbReference>
<feature type="transmembrane region" description="Helical" evidence="1">
    <location>
        <begin position="286"/>
        <end position="306"/>
    </location>
</feature>
<reference evidence="4" key="1">
    <citation type="submission" date="2020-11" db="EMBL/GenBank/DDBJ databases">
        <title>Isolation and identification of active actinomycetes.</title>
        <authorList>
            <person name="Sun X."/>
        </authorList>
    </citation>
    <scope>NUCLEOTIDE SEQUENCE</scope>
    <source>
        <strain evidence="4">NEAU-A11</strain>
    </source>
</reference>
<keyword evidence="1" id="KW-0472">Membrane</keyword>
<keyword evidence="5" id="KW-1185">Reference proteome</keyword>
<dbReference type="SUPFAM" id="SSF55073">
    <property type="entry name" value="Nucleotide cyclase"/>
    <property type="match status" value="1"/>
</dbReference>
<dbReference type="GO" id="GO:0071111">
    <property type="term" value="F:cyclic-guanylate-specific phosphodiesterase activity"/>
    <property type="evidence" value="ECO:0007669"/>
    <property type="project" value="InterPro"/>
</dbReference>
<evidence type="ECO:0000256" key="1">
    <source>
        <dbReference type="SAM" id="Phobius"/>
    </source>
</evidence>
<keyword evidence="1" id="KW-1133">Transmembrane helix</keyword>
<dbReference type="InterPro" id="IPR029787">
    <property type="entry name" value="Nucleotide_cyclase"/>
</dbReference>
<comment type="caution">
    <text evidence="4">The sequence shown here is derived from an EMBL/GenBank/DDBJ whole genome shotgun (WGS) entry which is preliminary data.</text>
</comment>
<feature type="transmembrane region" description="Helical" evidence="1">
    <location>
        <begin position="196"/>
        <end position="214"/>
    </location>
</feature>
<dbReference type="NCBIfam" id="TIGR00254">
    <property type="entry name" value="GGDEF"/>
    <property type="match status" value="1"/>
</dbReference>
<feature type="transmembrane region" description="Helical" evidence="1">
    <location>
        <begin position="166"/>
        <end position="184"/>
    </location>
</feature>
<proteinExistence type="predicted"/>
<dbReference type="CDD" id="cd01948">
    <property type="entry name" value="EAL"/>
    <property type="match status" value="1"/>
</dbReference>
<dbReference type="PROSITE" id="PS50883">
    <property type="entry name" value="EAL"/>
    <property type="match status" value="1"/>
</dbReference>
<evidence type="ECO:0000313" key="5">
    <source>
        <dbReference type="Proteomes" id="UP000598146"/>
    </source>
</evidence>
<name>A0A931CJ76_9ACTN</name>
<evidence type="ECO:0000313" key="4">
    <source>
        <dbReference type="EMBL" id="MBG0568343.1"/>
    </source>
</evidence>
<feature type="transmembrane region" description="Helical" evidence="1">
    <location>
        <begin position="69"/>
        <end position="89"/>
    </location>
</feature>
<dbReference type="PROSITE" id="PS50887">
    <property type="entry name" value="GGDEF"/>
    <property type="match status" value="1"/>
</dbReference>
<dbReference type="RefSeq" id="WP_196420118.1">
    <property type="nucleotide sequence ID" value="NZ_JADQTO010000037.1"/>
</dbReference>
<dbReference type="PANTHER" id="PTHR33121">
    <property type="entry name" value="CYCLIC DI-GMP PHOSPHODIESTERASE PDEF"/>
    <property type="match status" value="1"/>
</dbReference>
<feature type="domain" description="GGDEF" evidence="3">
    <location>
        <begin position="345"/>
        <end position="472"/>
    </location>
</feature>
<dbReference type="SMART" id="SM00052">
    <property type="entry name" value="EAL"/>
    <property type="match status" value="1"/>
</dbReference>
<gene>
    <name evidence="4" type="ORF">I4J89_43650</name>
</gene>
<feature type="transmembrane region" description="Helical" evidence="1">
    <location>
        <begin position="32"/>
        <end position="49"/>
    </location>
</feature>
<dbReference type="InterPro" id="IPR000160">
    <property type="entry name" value="GGDEF_dom"/>
</dbReference>
<sequence length="740" mass="77151">MRVGAAAVAAAASMLAELGLIALGTQVGLPKVLVWIPAAVGLVVALLICRHTARTVDGPLSAFWRRLSLAVTGMLTAAISQAIDVLTLPNTGVPPVSYRTMLIYIIASAVAATATVRLPAGRRTWRQRATAVLDVAVVALAAGMAGSEYLGWFGRHLAGEPAAERLNIAVLAITTAGVVIVLKAMMTRTNPMPWPALWFLSPIALAAPLSVLLIEVLRPWPYLNGSAAVLPAAGLMCSLSARLTSRSPLPADPQLSYRRGTVVPLLASALAGALIVTVYAKTGHVGGMLVSGAATMLVLVAVRQAFALADNTILLNAVTHHAEHDELTGLYNRRHLAAAITDRTGPRTVAQIDLIGFRSVNESLGTTAGDKLLTAFAARITEVAGSAAVVARVGGDEFGLLLPGPAGLAPLDRLLALGREPLHVDGQEVLIDVAVGVADGGDAEAGDLYRRAGIALRAAMAGVGPTVVRYDAALEQQVTRRSQMAADLRRALAEGEFHLLYQPIVALPDGRISSVEALIRWTRADGRVVSPAEFIPVAEDTGAITDLGAWVLETACAQAAAWQRRHGGAAPRVGVNVSARQLLDPRLPATVAAVLDRYGLRPDGLTVEVTETAVFGGGHALATVAALSAQGITIALDDFGTGHSSLGLLRTCPVDIIKVDKSFVDGLGGSPQQEAIVTALAGIAATMRLDLVAEGVETEAQARRLVELGYRLAQGFYFARPMPATEIDAMIEQADSRQAA</sequence>
<dbReference type="InterPro" id="IPR001633">
    <property type="entry name" value="EAL_dom"/>
</dbReference>
<evidence type="ECO:0000259" key="2">
    <source>
        <dbReference type="PROSITE" id="PS50883"/>
    </source>
</evidence>
<protein>
    <submittedName>
        <fullName evidence="4">Bifunctional diguanylate cyclase/phosphodiesterase</fullName>
    </submittedName>
</protein>
<dbReference type="InterPro" id="IPR043128">
    <property type="entry name" value="Rev_trsase/Diguanyl_cyclase"/>
</dbReference>
<dbReference type="SMART" id="SM00267">
    <property type="entry name" value="GGDEF"/>
    <property type="match status" value="1"/>
</dbReference>
<dbReference type="CDD" id="cd01949">
    <property type="entry name" value="GGDEF"/>
    <property type="match status" value="1"/>
</dbReference>
<feature type="transmembrane region" description="Helical" evidence="1">
    <location>
        <begin position="132"/>
        <end position="154"/>
    </location>
</feature>
<dbReference type="InterPro" id="IPR050706">
    <property type="entry name" value="Cyclic-di-GMP_PDE-like"/>
</dbReference>
<dbReference type="SUPFAM" id="SSF141868">
    <property type="entry name" value="EAL domain-like"/>
    <property type="match status" value="1"/>
</dbReference>
<organism evidence="4 5">
    <name type="scientific">Actinoplanes aureus</name>
    <dbReference type="NCBI Taxonomy" id="2792083"/>
    <lineage>
        <taxon>Bacteria</taxon>
        <taxon>Bacillati</taxon>
        <taxon>Actinomycetota</taxon>
        <taxon>Actinomycetes</taxon>
        <taxon>Micromonosporales</taxon>
        <taxon>Micromonosporaceae</taxon>
        <taxon>Actinoplanes</taxon>
    </lineage>
</organism>
<feature type="transmembrane region" description="Helical" evidence="1">
    <location>
        <begin position="262"/>
        <end position="280"/>
    </location>
</feature>
<dbReference type="Proteomes" id="UP000598146">
    <property type="component" value="Unassembled WGS sequence"/>
</dbReference>
<dbReference type="Gene3D" id="3.20.20.450">
    <property type="entry name" value="EAL domain"/>
    <property type="match status" value="1"/>
</dbReference>